<dbReference type="CDD" id="cd00383">
    <property type="entry name" value="trans_reg_C"/>
    <property type="match status" value="1"/>
</dbReference>
<protein>
    <submittedName>
        <fullName evidence="4">Helix-turn-helix domain-containing protein</fullName>
    </submittedName>
</protein>
<comment type="caution">
    <text evidence="4">The sequence shown here is derived from an EMBL/GenBank/DDBJ whole genome shotgun (WGS) entry which is preliminary data.</text>
</comment>
<dbReference type="RefSeq" id="WP_397090771.1">
    <property type="nucleotide sequence ID" value="NZ_JBITGY010000016.1"/>
</dbReference>
<organism evidence="4 5">
    <name type="scientific">Nonomuraea typhae</name>
    <dbReference type="NCBI Taxonomy" id="2603600"/>
    <lineage>
        <taxon>Bacteria</taxon>
        <taxon>Bacillati</taxon>
        <taxon>Actinomycetota</taxon>
        <taxon>Actinomycetes</taxon>
        <taxon>Streptosporangiales</taxon>
        <taxon>Streptosporangiaceae</taxon>
        <taxon>Nonomuraea</taxon>
    </lineage>
</organism>
<dbReference type="SMART" id="SM00862">
    <property type="entry name" value="Trans_reg_C"/>
    <property type="match status" value="1"/>
</dbReference>
<keyword evidence="5" id="KW-1185">Reference proteome</keyword>
<sequence>MREFHRSVGTPRLLIVEGQASAPVCSDIYEDWVRAPVSKEDLHARIAALRARAEVFALPEIDPGGILRYHGSQVTLSPTETDLASELVAGFGCIVGRNELAECLPEGSQKSKRNALDLHIMRLRRRLGQAGLTIRNVWGRGYMLERL</sequence>
<evidence type="ECO:0000259" key="3">
    <source>
        <dbReference type="PROSITE" id="PS51755"/>
    </source>
</evidence>
<dbReference type="PROSITE" id="PS51755">
    <property type="entry name" value="OMPR_PHOB"/>
    <property type="match status" value="1"/>
</dbReference>
<dbReference type="EMBL" id="JBITGY010000016">
    <property type="protein sequence ID" value="MFI6504849.1"/>
    <property type="molecule type" value="Genomic_DNA"/>
</dbReference>
<keyword evidence="1 2" id="KW-0238">DNA-binding</keyword>
<accession>A0ABW7Z9J9</accession>
<name>A0ABW7Z9J9_9ACTN</name>
<evidence type="ECO:0000256" key="2">
    <source>
        <dbReference type="PROSITE-ProRule" id="PRU01091"/>
    </source>
</evidence>
<evidence type="ECO:0000313" key="4">
    <source>
        <dbReference type="EMBL" id="MFI6504849.1"/>
    </source>
</evidence>
<evidence type="ECO:0000313" key="5">
    <source>
        <dbReference type="Proteomes" id="UP001612741"/>
    </source>
</evidence>
<feature type="DNA-binding region" description="OmpR/PhoB-type" evidence="2">
    <location>
        <begin position="51"/>
        <end position="146"/>
    </location>
</feature>
<reference evidence="4 5" key="1">
    <citation type="submission" date="2024-10" db="EMBL/GenBank/DDBJ databases">
        <title>The Natural Products Discovery Center: Release of the First 8490 Sequenced Strains for Exploring Actinobacteria Biosynthetic Diversity.</title>
        <authorList>
            <person name="Kalkreuter E."/>
            <person name="Kautsar S.A."/>
            <person name="Yang D."/>
            <person name="Bader C.D."/>
            <person name="Teijaro C.N."/>
            <person name="Fluegel L."/>
            <person name="Davis C.M."/>
            <person name="Simpson J.R."/>
            <person name="Lauterbach L."/>
            <person name="Steele A.D."/>
            <person name="Gui C."/>
            <person name="Meng S."/>
            <person name="Li G."/>
            <person name="Viehrig K."/>
            <person name="Ye F."/>
            <person name="Su P."/>
            <person name="Kiefer A.F."/>
            <person name="Nichols A."/>
            <person name="Cepeda A.J."/>
            <person name="Yan W."/>
            <person name="Fan B."/>
            <person name="Jiang Y."/>
            <person name="Adhikari A."/>
            <person name="Zheng C.-J."/>
            <person name="Schuster L."/>
            <person name="Cowan T.M."/>
            <person name="Smanski M.J."/>
            <person name="Chevrette M.G."/>
            <person name="De Carvalho L.P.S."/>
            <person name="Shen B."/>
        </authorList>
    </citation>
    <scope>NUCLEOTIDE SEQUENCE [LARGE SCALE GENOMIC DNA]</scope>
    <source>
        <strain evidence="4 5">NPDC050545</strain>
    </source>
</reference>
<dbReference type="Gene3D" id="1.10.10.10">
    <property type="entry name" value="Winged helix-like DNA-binding domain superfamily/Winged helix DNA-binding domain"/>
    <property type="match status" value="1"/>
</dbReference>
<gene>
    <name evidence="4" type="ORF">ACIBG2_46215</name>
</gene>
<proteinExistence type="predicted"/>
<dbReference type="InterPro" id="IPR036388">
    <property type="entry name" value="WH-like_DNA-bd_sf"/>
</dbReference>
<feature type="domain" description="OmpR/PhoB-type" evidence="3">
    <location>
        <begin position="51"/>
        <end position="146"/>
    </location>
</feature>
<dbReference type="Pfam" id="PF00486">
    <property type="entry name" value="Trans_reg_C"/>
    <property type="match status" value="1"/>
</dbReference>
<dbReference type="InterPro" id="IPR001867">
    <property type="entry name" value="OmpR/PhoB-type_DNA-bd"/>
</dbReference>
<evidence type="ECO:0000256" key="1">
    <source>
        <dbReference type="ARBA" id="ARBA00023125"/>
    </source>
</evidence>
<dbReference type="SUPFAM" id="SSF46894">
    <property type="entry name" value="C-terminal effector domain of the bipartite response regulators"/>
    <property type="match status" value="1"/>
</dbReference>
<dbReference type="Proteomes" id="UP001612741">
    <property type="component" value="Unassembled WGS sequence"/>
</dbReference>
<dbReference type="InterPro" id="IPR016032">
    <property type="entry name" value="Sig_transdc_resp-reg_C-effctor"/>
</dbReference>